<dbReference type="OrthoDB" id="6343941at2759"/>
<feature type="region of interest" description="Disordered" evidence="1">
    <location>
        <begin position="126"/>
        <end position="150"/>
    </location>
</feature>
<dbReference type="PANTHER" id="PTHR21261:SF6">
    <property type="entry name" value="BEATEN PATH IIA-RELATED"/>
    <property type="match status" value="1"/>
</dbReference>
<keyword evidence="3" id="KW-1185">Reference proteome</keyword>
<gene>
    <name evidence="4" type="primary">LOC113203555</name>
</gene>
<dbReference type="Proteomes" id="UP000504606">
    <property type="component" value="Unplaced"/>
</dbReference>
<evidence type="ECO:0000259" key="2">
    <source>
        <dbReference type="PROSITE" id="PS50835"/>
    </source>
</evidence>
<evidence type="ECO:0000313" key="3">
    <source>
        <dbReference type="Proteomes" id="UP000504606"/>
    </source>
</evidence>
<feature type="region of interest" description="Disordered" evidence="1">
    <location>
        <begin position="253"/>
        <end position="290"/>
    </location>
</feature>
<dbReference type="Gene3D" id="2.60.40.10">
    <property type="entry name" value="Immunoglobulins"/>
    <property type="match status" value="1"/>
</dbReference>
<feature type="domain" description="Ig-like" evidence="2">
    <location>
        <begin position="1"/>
        <end position="97"/>
    </location>
</feature>
<dbReference type="InterPro" id="IPR007110">
    <property type="entry name" value="Ig-like_dom"/>
</dbReference>
<dbReference type="KEGG" id="foc:113203555"/>
<dbReference type="SUPFAM" id="SSF48726">
    <property type="entry name" value="Immunoglobulin"/>
    <property type="match status" value="1"/>
</dbReference>
<feature type="compositionally biased region" description="Acidic residues" evidence="1">
    <location>
        <begin position="263"/>
        <end position="283"/>
    </location>
</feature>
<organism evidence="3 4">
    <name type="scientific">Frankliniella occidentalis</name>
    <name type="common">Western flower thrips</name>
    <name type="synonym">Euthrips occidentalis</name>
    <dbReference type="NCBI Taxonomy" id="133901"/>
    <lineage>
        <taxon>Eukaryota</taxon>
        <taxon>Metazoa</taxon>
        <taxon>Ecdysozoa</taxon>
        <taxon>Arthropoda</taxon>
        <taxon>Hexapoda</taxon>
        <taxon>Insecta</taxon>
        <taxon>Pterygota</taxon>
        <taxon>Neoptera</taxon>
        <taxon>Paraneoptera</taxon>
        <taxon>Thysanoptera</taxon>
        <taxon>Terebrantia</taxon>
        <taxon>Thripoidea</taxon>
        <taxon>Thripidae</taxon>
        <taxon>Frankliniella</taxon>
    </lineage>
</organism>
<dbReference type="InterPro" id="IPR013783">
    <property type="entry name" value="Ig-like_fold"/>
</dbReference>
<reference evidence="4" key="1">
    <citation type="submission" date="2025-08" db="UniProtKB">
        <authorList>
            <consortium name="RefSeq"/>
        </authorList>
    </citation>
    <scope>IDENTIFICATION</scope>
    <source>
        <tissue evidence="4">Whole organism</tissue>
    </source>
</reference>
<name>A0A9C6XV30_FRAOC</name>
<dbReference type="AlphaFoldDB" id="A0A9C6XV30"/>
<evidence type="ECO:0000313" key="4">
    <source>
        <dbReference type="RefSeq" id="XP_052132208.1"/>
    </source>
</evidence>
<sequence length="351" mass="38345">MMLVMPPLARAGNSVTLRCLYDLEGAKLYAVKWYRGNFEFYRAMPNETPAKQAFPYPDFHVDLSQSDEHQVTLRRVSLLMSGTFACEVSTEAPAFITQVKKGQLLVLDTVRRPVLTVSKNVYRPGDELEANCTSPSPSSAEPVGPPGEWPPRGKVHFGAPAGAPGLPLLPEVPPLQPHQLTAEQRRHLEKEAANEPVSFGFWVNNRPVPAALVVLGVSSATLRRPLLEEDFSANGELRLKCVATLADKYREPSHVVTVRRQEEDEEEEGDEEEGEGEDTEGTVEEPPPVVTETHPAVHTAVDAHDRTGTSLDLTASSRATAGAGPAAHCSLTWAVLLAALVALRRDFLYES</sequence>
<dbReference type="FunFam" id="2.60.40.10:FF:000437">
    <property type="entry name" value="Beat-IIIc, isoform A"/>
    <property type="match status" value="1"/>
</dbReference>
<dbReference type="PANTHER" id="PTHR21261">
    <property type="entry name" value="BEAT PROTEIN"/>
    <property type="match status" value="1"/>
</dbReference>
<accession>A0A9C6XV30</accession>
<dbReference type="RefSeq" id="XP_052132208.1">
    <property type="nucleotide sequence ID" value="XM_052276248.1"/>
</dbReference>
<dbReference type="InterPro" id="IPR036179">
    <property type="entry name" value="Ig-like_dom_sf"/>
</dbReference>
<protein>
    <submittedName>
        <fullName evidence="4">Uncharacterized protein LOC113203555</fullName>
    </submittedName>
</protein>
<proteinExistence type="predicted"/>
<dbReference type="GeneID" id="113203555"/>
<evidence type="ECO:0000256" key="1">
    <source>
        <dbReference type="SAM" id="MobiDB-lite"/>
    </source>
</evidence>
<dbReference type="PROSITE" id="PS50835">
    <property type="entry name" value="IG_LIKE"/>
    <property type="match status" value="1"/>
</dbReference>